<dbReference type="Gene3D" id="2.40.30.10">
    <property type="entry name" value="Translation factors"/>
    <property type="match status" value="1"/>
</dbReference>
<feature type="region of interest" description="Disordered" evidence="1">
    <location>
        <begin position="1"/>
        <end position="27"/>
    </location>
</feature>
<dbReference type="PROSITE" id="PS51384">
    <property type="entry name" value="FAD_FR"/>
    <property type="match status" value="1"/>
</dbReference>
<dbReference type="AlphaFoldDB" id="A0A1Y5P2P0"/>
<sequence>MTDAAPLRRPGRPAEDPTSPFHRAGGRHRFTARDAVVTAVSRPVDEFVRVTLSGPDFHDFTSAGPSDHVRVFFPDPVTGELVAPTAAGPAEDGILRPDRPMISRDFTPLHAREDSSGTRSVDIDLLLHDDPGPAAAWAARAQVGDRLVVVGPRGSKAAPQGAPRVLCVVDGTALPAAGRFLAEVPATTEVDVIADIPGDLEWVRTYLAQEGGRTASVTAAGDDLVSAVRDAGIDAGTYVFAAAEAGRLVALRRHLRNDLALPRAQYAISGYWKAGLAGFDHHAPIDPDDPED</sequence>
<dbReference type="PANTHER" id="PTHR30157:SF0">
    <property type="entry name" value="NADPH-DEPENDENT FERRIC-CHELATE REDUCTASE"/>
    <property type="match status" value="1"/>
</dbReference>
<dbReference type="EMBL" id="FLQR01000007">
    <property type="protein sequence ID" value="SBS72942.1"/>
    <property type="molecule type" value="Genomic_DNA"/>
</dbReference>
<dbReference type="CDD" id="cd06193">
    <property type="entry name" value="siderophore_interacting"/>
    <property type="match status" value="1"/>
</dbReference>
<dbReference type="Pfam" id="PF08021">
    <property type="entry name" value="FAD_binding_9"/>
    <property type="match status" value="1"/>
</dbReference>
<dbReference type="PANTHER" id="PTHR30157">
    <property type="entry name" value="FERRIC REDUCTASE, NADPH-DEPENDENT"/>
    <property type="match status" value="1"/>
</dbReference>
<dbReference type="GO" id="GO:0016491">
    <property type="term" value="F:oxidoreductase activity"/>
    <property type="evidence" value="ECO:0007669"/>
    <property type="project" value="InterPro"/>
</dbReference>
<reference evidence="3" key="1">
    <citation type="submission" date="2016-03" db="EMBL/GenBank/DDBJ databases">
        <authorList>
            <person name="Ploux O."/>
        </authorList>
    </citation>
    <scope>NUCLEOTIDE SEQUENCE</scope>
    <source>
        <strain evidence="3">UC1</strain>
    </source>
</reference>
<dbReference type="RefSeq" id="WP_295576247.1">
    <property type="nucleotide sequence ID" value="NZ_FLQR01000007.1"/>
</dbReference>
<dbReference type="InterPro" id="IPR007037">
    <property type="entry name" value="SIP_rossman_dom"/>
</dbReference>
<dbReference type="InterPro" id="IPR017927">
    <property type="entry name" value="FAD-bd_FR_type"/>
</dbReference>
<dbReference type="InterPro" id="IPR013113">
    <property type="entry name" value="SIP_FAD-bd"/>
</dbReference>
<protein>
    <submittedName>
        <fullName evidence="3">Iron-chelator utilization protein</fullName>
    </submittedName>
</protein>
<dbReference type="Gene3D" id="3.40.50.80">
    <property type="entry name" value="Nucleotide-binding domain of ferredoxin-NADP reductase (FNR) module"/>
    <property type="match status" value="1"/>
</dbReference>
<gene>
    <name evidence="3" type="ORF">MIPYR_30311</name>
</gene>
<dbReference type="Pfam" id="PF04954">
    <property type="entry name" value="SIP"/>
    <property type="match status" value="1"/>
</dbReference>
<dbReference type="SUPFAM" id="SSF63380">
    <property type="entry name" value="Riboflavin synthase domain-like"/>
    <property type="match status" value="1"/>
</dbReference>
<feature type="domain" description="FAD-binding FR-type" evidence="2">
    <location>
        <begin position="27"/>
        <end position="159"/>
    </location>
</feature>
<evidence type="ECO:0000313" key="3">
    <source>
        <dbReference type="EMBL" id="SBS72942.1"/>
    </source>
</evidence>
<organism evidence="3">
    <name type="scientific">uncultured Microbacterium sp</name>
    <dbReference type="NCBI Taxonomy" id="191216"/>
    <lineage>
        <taxon>Bacteria</taxon>
        <taxon>Bacillati</taxon>
        <taxon>Actinomycetota</taxon>
        <taxon>Actinomycetes</taxon>
        <taxon>Micrococcales</taxon>
        <taxon>Microbacteriaceae</taxon>
        <taxon>Microbacterium</taxon>
        <taxon>environmental samples</taxon>
    </lineage>
</organism>
<dbReference type="InterPro" id="IPR039374">
    <property type="entry name" value="SIP_fam"/>
</dbReference>
<evidence type="ECO:0000256" key="1">
    <source>
        <dbReference type="SAM" id="MobiDB-lite"/>
    </source>
</evidence>
<proteinExistence type="predicted"/>
<evidence type="ECO:0000259" key="2">
    <source>
        <dbReference type="PROSITE" id="PS51384"/>
    </source>
</evidence>
<name>A0A1Y5P2P0_9MICO</name>
<dbReference type="InterPro" id="IPR017938">
    <property type="entry name" value="Riboflavin_synthase-like_b-brl"/>
</dbReference>
<accession>A0A1Y5P2P0</accession>
<dbReference type="InterPro" id="IPR039261">
    <property type="entry name" value="FNR_nucleotide-bd"/>
</dbReference>